<dbReference type="Proteomes" id="UP001269819">
    <property type="component" value="Unassembled WGS sequence"/>
</dbReference>
<protein>
    <submittedName>
        <fullName evidence="2">Metallo-mystery pair system four-Cys motif protein</fullName>
    </submittedName>
</protein>
<accession>A0ABU3W1D5</accession>
<feature type="domain" description="Copper-binding protein MbnP-like" evidence="1">
    <location>
        <begin position="52"/>
        <end position="272"/>
    </location>
</feature>
<dbReference type="NCBIfam" id="TIGR04052">
    <property type="entry name" value="MbnP_like_WxW"/>
    <property type="match status" value="1"/>
</dbReference>
<proteinExistence type="predicted"/>
<evidence type="ECO:0000259" key="1">
    <source>
        <dbReference type="Pfam" id="PF20243"/>
    </source>
</evidence>
<dbReference type="InterPro" id="IPR023977">
    <property type="entry name" value="MbnP-like"/>
</dbReference>
<keyword evidence="3" id="KW-1185">Reference proteome</keyword>
<sequence length="308" mass="32264">MKKMTFVHAICQPSDAVRGRLPVTAVLALAGTLAACGGSSSSSSDDGGPTDTTVSLPFEAVYNSSNDPVTCDGTLSGLGAGVDVQLEDFRLYLHDVRVTTSQQRELPLTLDDTLWQGSGVALLDFRDFVSCGTVPQTPNTDVTGTVALNEGERIDGVHFKIGLPESLNHTNLVDAATPLNVPTMHWSWQSGYKFMRLDVTVAGGDDFKLHLGSTDCAGDPEAGDSVSCDRGNRPEVRFDTFTPGQDTIVIDYAAMVATALDGVDDGGAPGCMSGVSDPECAGVFAALGLDLASGTPDSQLNQVAFRLK</sequence>
<name>A0ABU3W1D5_9GAMM</name>
<comment type="caution">
    <text evidence="2">The sequence shown here is derived from an EMBL/GenBank/DDBJ whole genome shotgun (WGS) entry which is preliminary data.</text>
</comment>
<evidence type="ECO:0000313" key="2">
    <source>
        <dbReference type="EMBL" id="MDV2080012.1"/>
    </source>
</evidence>
<reference evidence="2 3" key="1">
    <citation type="submission" date="2023-10" db="EMBL/GenBank/DDBJ databases">
        <title>Characteristics and mechanism of a salt-tolerant marine origin heterotrophic nitrifying- aerobic denitrifying bacteria Marinobacter xestospongiae HN1.</title>
        <authorList>
            <person name="Qi R."/>
        </authorList>
    </citation>
    <scope>NUCLEOTIDE SEQUENCE [LARGE SCALE GENOMIC DNA]</scope>
    <source>
        <strain evidence="2 3">HN1</strain>
    </source>
</reference>
<organism evidence="2 3">
    <name type="scientific">Marinobacter xestospongiae</name>
    <dbReference type="NCBI Taxonomy" id="994319"/>
    <lineage>
        <taxon>Bacteria</taxon>
        <taxon>Pseudomonadati</taxon>
        <taxon>Pseudomonadota</taxon>
        <taxon>Gammaproteobacteria</taxon>
        <taxon>Pseudomonadales</taxon>
        <taxon>Marinobacteraceae</taxon>
        <taxon>Marinobacter</taxon>
    </lineage>
</organism>
<evidence type="ECO:0000313" key="3">
    <source>
        <dbReference type="Proteomes" id="UP001269819"/>
    </source>
</evidence>
<dbReference type="EMBL" id="JAWIIJ010000010">
    <property type="protein sequence ID" value="MDV2080012.1"/>
    <property type="molecule type" value="Genomic_DNA"/>
</dbReference>
<dbReference type="Pfam" id="PF20243">
    <property type="entry name" value="MbnP"/>
    <property type="match status" value="1"/>
</dbReference>
<dbReference type="RefSeq" id="WP_316974474.1">
    <property type="nucleotide sequence ID" value="NZ_JAWIIJ010000010.1"/>
</dbReference>
<gene>
    <name evidence="2" type="ORF">RYS15_15105</name>
</gene>
<dbReference type="InterPro" id="IPR046863">
    <property type="entry name" value="MbnP-like_dom"/>
</dbReference>